<dbReference type="InterPro" id="IPR017941">
    <property type="entry name" value="Rieske_2Fe-2S"/>
</dbReference>
<keyword evidence="2" id="KW-0001">2Fe-2S</keyword>
<dbReference type="GO" id="GO:0051537">
    <property type="term" value="F:2 iron, 2 sulfur cluster binding"/>
    <property type="evidence" value="ECO:0007669"/>
    <property type="project" value="UniProtKB-KW"/>
</dbReference>
<dbReference type="GO" id="GO:0016491">
    <property type="term" value="F:oxidoreductase activity"/>
    <property type="evidence" value="ECO:0007669"/>
    <property type="project" value="UniProtKB-KW"/>
</dbReference>
<dbReference type="CDD" id="cd03469">
    <property type="entry name" value="Rieske_RO_Alpha_N"/>
    <property type="match status" value="1"/>
</dbReference>
<dbReference type="InterPro" id="IPR015879">
    <property type="entry name" value="Ring_hydroxy_dOase_asu_C_dom"/>
</dbReference>
<dbReference type="PRINTS" id="PR00090">
    <property type="entry name" value="RNGDIOXGNASE"/>
</dbReference>
<dbReference type="SUPFAM" id="SSF55961">
    <property type="entry name" value="Bet v1-like"/>
    <property type="match status" value="1"/>
</dbReference>
<keyword evidence="4" id="KW-0560">Oxidoreductase</keyword>
<keyword evidence="6" id="KW-0411">Iron-sulfur</keyword>
<dbReference type="GO" id="GO:0005506">
    <property type="term" value="F:iron ion binding"/>
    <property type="evidence" value="ECO:0007669"/>
    <property type="project" value="InterPro"/>
</dbReference>
<keyword evidence="3" id="KW-0479">Metal-binding</keyword>
<reference evidence="8" key="1">
    <citation type="submission" date="2020-05" db="EMBL/GenBank/DDBJ databases">
        <authorList>
            <person name="Chiriac C."/>
            <person name="Salcher M."/>
            <person name="Ghai R."/>
            <person name="Kavagutti S V."/>
        </authorList>
    </citation>
    <scope>NUCLEOTIDE SEQUENCE</scope>
</reference>
<proteinExistence type="predicted"/>
<keyword evidence="5" id="KW-0408">Iron</keyword>
<gene>
    <name evidence="8" type="ORF">UFOPK4347_01508</name>
</gene>
<dbReference type="InterPro" id="IPR001663">
    <property type="entry name" value="Rng_hydr_dOase-A"/>
</dbReference>
<evidence type="ECO:0000256" key="1">
    <source>
        <dbReference type="ARBA" id="ARBA00001962"/>
    </source>
</evidence>
<dbReference type="Pfam" id="PF00848">
    <property type="entry name" value="Ring_hydroxyl_A"/>
    <property type="match status" value="1"/>
</dbReference>
<dbReference type="PANTHER" id="PTHR43756">
    <property type="entry name" value="CHOLINE MONOOXYGENASE, CHLOROPLASTIC"/>
    <property type="match status" value="1"/>
</dbReference>
<dbReference type="SUPFAM" id="SSF50022">
    <property type="entry name" value="ISP domain"/>
    <property type="match status" value="1"/>
</dbReference>
<evidence type="ECO:0000256" key="6">
    <source>
        <dbReference type="ARBA" id="ARBA00023014"/>
    </source>
</evidence>
<evidence type="ECO:0000313" key="8">
    <source>
        <dbReference type="EMBL" id="CAB5067554.1"/>
    </source>
</evidence>
<dbReference type="InterPro" id="IPR036922">
    <property type="entry name" value="Rieske_2Fe-2S_sf"/>
</dbReference>
<organism evidence="8">
    <name type="scientific">freshwater metagenome</name>
    <dbReference type="NCBI Taxonomy" id="449393"/>
    <lineage>
        <taxon>unclassified sequences</taxon>
        <taxon>metagenomes</taxon>
        <taxon>ecological metagenomes</taxon>
    </lineage>
</organism>
<accession>A0A6J7UM41</accession>
<evidence type="ECO:0000256" key="5">
    <source>
        <dbReference type="ARBA" id="ARBA00023004"/>
    </source>
</evidence>
<dbReference type="Pfam" id="PF00355">
    <property type="entry name" value="Rieske"/>
    <property type="match status" value="1"/>
</dbReference>
<evidence type="ECO:0000256" key="3">
    <source>
        <dbReference type="ARBA" id="ARBA00022723"/>
    </source>
</evidence>
<dbReference type="PANTHER" id="PTHR43756:SF5">
    <property type="entry name" value="CHOLINE MONOOXYGENASE, CHLOROPLASTIC"/>
    <property type="match status" value="1"/>
</dbReference>
<dbReference type="Gene3D" id="3.90.380.10">
    <property type="entry name" value="Naphthalene 1,2-dioxygenase Alpha Subunit, Chain A, domain 1"/>
    <property type="match status" value="2"/>
</dbReference>
<feature type="domain" description="Rieske" evidence="7">
    <location>
        <begin position="65"/>
        <end position="162"/>
    </location>
</feature>
<name>A0A6J7UM41_9ZZZZ</name>
<dbReference type="PROSITE" id="PS51296">
    <property type="entry name" value="RIESKE"/>
    <property type="match status" value="1"/>
</dbReference>
<dbReference type="AlphaFoldDB" id="A0A6J7UM41"/>
<sequence>MSRQELVRMAQRAVDAHAEGKGEIVDDILRVPVEHYFDQERWQKEVDRIFKRLPLVLGFTCQMREPGSYSAVTILGVPVLMVRGQDGSMRAFLNVCSHRGAQLAEDGCGTARRFTCPYHAWSYDTAGDLVGIYEAEAFGDLDKSCNGLTTLPVTERAGIIWVTLTPNSTLDHDSFFHGYDEVLEHHHFENCYYAGQQSIDGANWKVCYDGYLDFYHLPILHKNTFGPDLSPKALFEAWGPHQRLLAPDKRQVGPLEGVPVSEWPTEKLVFGVWTIFPHISIASFEADGRIYMISQLFPGATPEESVTVQHFLHCETQNPERDAAVADRMKFMRFVVEEEDYKTGIQIQRGLKSGAKKEVLFGRNEGGTQAFHKWVQALIDTDDADLSALFAKGVGAKSN</sequence>
<evidence type="ECO:0000256" key="2">
    <source>
        <dbReference type="ARBA" id="ARBA00022714"/>
    </source>
</evidence>
<evidence type="ECO:0000256" key="4">
    <source>
        <dbReference type="ARBA" id="ARBA00023002"/>
    </source>
</evidence>
<protein>
    <submittedName>
        <fullName evidence="8">Unannotated protein</fullName>
    </submittedName>
</protein>
<dbReference type="EMBL" id="CAFBQU010000060">
    <property type="protein sequence ID" value="CAB5067554.1"/>
    <property type="molecule type" value="Genomic_DNA"/>
</dbReference>
<comment type="cofactor">
    <cofactor evidence="1">
        <name>Fe cation</name>
        <dbReference type="ChEBI" id="CHEBI:24875"/>
    </cofactor>
</comment>
<dbReference type="Gene3D" id="2.102.10.10">
    <property type="entry name" value="Rieske [2Fe-2S] iron-sulphur domain"/>
    <property type="match status" value="1"/>
</dbReference>
<evidence type="ECO:0000259" key="7">
    <source>
        <dbReference type="PROSITE" id="PS51296"/>
    </source>
</evidence>